<sequence>MPPEVFEISSDEEEVLGVSFTTIDYNWIRDILSDDSDGVEVIEEKKPVLKPKSSTLITKNVHEDDDDDCIILDGDPEKDATVVEQPIDSDELLVIGEKGPGINFLVREVKMANDVRKFEMMEDFDSGPCILAVASELHAETFLILDIFVLTFHSLPPHMRGTVCHCYVCDSLAPCPKWGTGSLSSDHCHADDKANLWKIQRKTLKLGQSSPVPASTNCGTSPRPGNLQSNEFLHPGIIHLSANSVLPSQASRSNALHTVSSLTSTPQIQTSLSTIARPLSAPSLNLPNFSVQSQISRPINTTIMPTGTNITMPNGANLGGGFQESRPTLINRYQHHLVSRPALGVRSHPIQKERGNMASNLRPQLLLSHMSKGAGSVGNTLMANNSSHGLSGFSSHVNMTQHHNYDNATKFPNCIRPYHPTNIPFYSQPSATASLSCVNQDTAASETQANTQSLPQSNSSQDFHQACIQVNDVPSSYAGPLHGNEPHIRSQNGNASRNTSQFGTASQDTSQPQPRVESPMETAGKFSAFDSSWNDSTGQSILQSSGPANGVLPTRSNAPLIEIPGIPDSFADFDSWLLDKSIFQGVTDELLSSDLIIPSPNLDSDDMGDVLDYLNGE</sequence>
<dbReference type="PANTHER" id="PTHR33443:SF30">
    <property type="entry name" value="SARCOSINE DEHYDROGENASE-2C PROTEIN"/>
    <property type="match status" value="1"/>
</dbReference>
<dbReference type="EMBL" id="JBGMDY010000009">
    <property type="protein sequence ID" value="KAL2323387.1"/>
    <property type="molecule type" value="Genomic_DNA"/>
</dbReference>
<evidence type="ECO:0000313" key="2">
    <source>
        <dbReference type="EMBL" id="KAL2323387.1"/>
    </source>
</evidence>
<keyword evidence="3" id="KW-1185">Reference proteome</keyword>
<dbReference type="Proteomes" id="UP001603857">
    <property type="component" value="Unassembled WGS sequence"/>
</dbReference>
<reference evidence="2 3" key="1">
    <citation type="submission" date="2024-08" db="EMBL/GenBank/DDBJ databases">
        <title>Insights into the chromosomal genome structure of Flemingia macrophylla.</title>
        <authorList>
            <person name="Ding Y."/>
            <person name="Zhao Y."/>
            <person name="Bi W."/>
            <person name="Wu M."/>
            <person name="Zhao G."/>
            <person name="Gong Y."/>
            <person name="Li W."/>
            <person name="Zhang P."/>
        </authorList>
    </citation>
    <scope>NUCLEOTIDE SEQUENCE [LARGE SCALE GENOMIC DNA]</scope>
    <source>
        <strain evidence="2">DYQJB</strain>
        <tissue evidence="2">Leaf</tissue>
    </source>
</reference>
<dbReference type="PANTHER" id="PTHR33443">
    <property type="entry name" value="ZGC:112980"/>
    <property type="match status" value="1"/>
</dbReference>
<comment type="caution">
    <text evidence="2">The sequence shown here is derived from an EMBL/GenBank/DDBJ whole genome shotgun (WGS) entry which is preliminary data.</text>
</comment>
<evidence type="ECO:0000313" key="3">
    <source>
        <dbReference type="Proteomes" id="UP001603857"/>
    </source>
</evidence>
<dbReference type="InterPro" id="IPR053234">
    <property type="entry name" value="RPM1_Interactor"/>
</dbReference>
<gene>
    <name evidence="2" type="ORF">Fmac_027766</name>
</gene>
<organism evidence="2 3">
    <name type="scientific">Flemingia macrophylla</name>
    <dbReference type="NCBI Taxonomy" id="520843"/>
    <lineage>
        <taxon>Eukaryota</taxon>
        <taxon>Viridiplantae</taxon>
        <taxon>Streptophyta</taxon>
        <taxon>Embryophyta</taxon>
        <taxon>Tracheophyta</taxon>
        <taxon>Spermatophyta</taxon>
        <taxon>Magnoliopsida</taxon>
        <taxon>eudicotyledons</taxon>
        <taxon>Gunneridae</taxon>
        <taxon>Pentapetalae</taxon>
        <taxon>rosids</taxon>
        <taxon>fabids</taxon>
        <taxon>Fabales</taxon>
        <taxon>Fabaceae</taxon>
        <taxon>Papilionoideae</taxon>
        <taxon>50 kb inversion clade</taxon>
        <taxon>NPAAA clade</taxon>
        <taxon>indigoferoid/millettioid clade</taxon>
        <taxon>Phaseoleae</taxon>
        <taxon>Flemingia</taxon>
    </lineage>
</organism>
<feature type="region of interest" description="Disordered" evidence="1">
    <location>
        <begin position="474"/>
        <end position="550"/>
    </location>
</feature>
<feature type="compositionally biased region" description="Polar residues" evidence="1">
    <location>
        <begin position="489"/>
        <end position="513"/>
    </location>
</feature>
<accession>A0ABD1LIT2</accession>
<name>A0ABD1LIT2_9FABA</name>
<proteinExistence type="predicted"/>
<protein>
    <submittedName>
        <fullName evidence="2">Uncharacterized protein</fullName>
    </submittedName>
</protein>
<evidence type="ECO:0000256" key="1">
    <source>
        <dbReference type="SAM" id="MobiDB-lite"/>
    </source>
</evidence>
<dbReference type="AlphaFoldDB" id="A0ABD1LIT2"/>
<feature type="compositionally biased region" description="Polar residues" evidence="1">
    <location>
        <begin position="529"/>
        <end position="547"/>
    </location>
</feature>